<dbReference type="PANTHER" id="PTHR48100">
    <property type="entry name" value="BROAD-SPECIFICITY PHOSPHATASE YOR283W-RELATED"/>
    <property type="match status" value="1"/>
</dbReference>
<dbReference type="InterPro" id="IPR029033">
    <property type="entry name" value="His_PPase_superfam"/>
</dbReference>
<dbReference type="Pfam" id="PF00300">
    <property type="entry name" value="His_Phos_1"/>
    <property type="match status" value="1"/>
</dbReference>
<dbReference type="InterPro" id="IPR050275">
    <property type="entry name" value="PGM_Phosphatase"/>
</dbReference>
<keyword evidence="2" id="KW-1185">Reference proteome</keyword>
<organism evidence="1 2">
    <name type="scientific">Solibacillus kalamii</name>
    <dbReference type="NCBI Taxonomy" id="1748298"/>
    <lineage>
        <taxon>Bacteria</taxon>
        <taxon>Bacillati</taxon>
        <taxon>Bacillota</taxon>
        <taxon>Bacilli</taxon>
        <taxon>Bacillales</taxon>
        <taxon>Caryophanaceae</taxon>
        <taxon>Solibacillus</taxon>
    </lineage>
</organism>
<dbReference type="PANTHER" id="PTHR48100:SF1">
    <property type="entry name" value="HISTIDINE PHOSPHATASE FAMILY PROTEIN-RELATED"/>
    <property type="match status" value="1"/>
</dbReference>
<reference evidence="1 2" key="1">
    <citation type="journal article" date="2017" name="Int. J. Syst. Evol. Microbiol.">
        <title>Solibacillus kalamii sp. nov., isolated from a high-efficiency particulate arrestance filter system used in the International Space Station.</title>
        <authorList>
            <person name="Checinska Sielaff A."/>
            <person name="Kumar R.M."/>
            <person name="Pal D."/>
            <person name="Mayilraj S."/>
            <person name="Venkateswaran K."/>
        </authorList>
    </citation>
    <scope>NUCLEOTIDE SEQUENCE [LARGE SCALE GENOMIC DNA]</scope>
    <source>
        <strain evidence="1 2">ISSFR-015</strain>
    </source>
</reference>
<dbReference type="SMART" id="SM00855">
    <property type="entry name" value="PGAM"/>
    <property type="match status" value="1"/>
</dbReference>
<proteinExistence type="predicted"/>
<accession>A0ABX3ZGS8</accession>
<dbReference type="Proteomes" id="UP000196594">
    <property type="component" value="Unassembled WGS sequence"/>
</dbReference>
<dbReference type="InterPro" id="IPR013078">
    <property type="entry name" value="His_Pase_superF_clade-1"/>
</dbReference>
<name>A0ABX3ZGS8_9BACL</name>
<evidence type="ECO:0000313" key="1">
    <source>
        <dbReference type="EMBL" id="OUZ38746.1"/>
    </source>
</evidence>
<dbReference type="CDD" id="cd07067">
    <property type="entry name" value="HP_PGM_like"/>
    <property type="match status" value="1"/>
</dbReference>
<protein>
    <submittedName>
        <fullName evidence="1">Histidine phosphatase family protein</fullName>
    </submittedName>
</protein>
<dbReference type="RefSeq" id="WP_087617635.1">
    <property type="nucleotide sequence ID" value="NZ_JAFBEY010000005.1"/>
</dbReference>
<evidence type="ECO:0000313" key="2">
    <source>
        <dbReference type="Proteomes" id="UP000196594"/>
    </source>
</evidence>
<comment type="caution">
    <text evidence="1">The sequence shown here is derived from an EMBL/GenBank/DDBJ whole genome shotgun (WGS) entry which is preliminary data.</text>
</comment>
<dbReference type="Gene3D" id="3.40.50.1240">
    <property type="entry name" value="Phosphoglycerate mutase-like"/>
    <property type="match status" value="1"/>
</dbReference>
<dbReference type="EMBL" id="NHNT01000007">
    <property type="protein sequence ID" value="OUZ38746.1"/>
    <property type="molecule type" value="Genomic_DNA"/>
</dbReference>
<sequence>MKLYIIRHCEANGQAPNECLTLAGSEASGRLAKFLSGINIELVISSPFTRAVQTIQSFVLHNNIPFKLDDRLKERVLSSENLPDWYEKLQQTYIDKDLNFTGGESSNEATKRINELVEELKQSNHKSVAIVTHGNIMSLLLNYYQPHFGFEEWKQLSNPDVFEMDFSKEHPVGNRIWR</sequence>
<dbReference type="SUPFAM" id="SSF53254">
    <property type="entry name" value="Phosphoglycerate mutase-like"/>
    <property type="match status" value="1"/>
</dbReference>
<gene>
    <name evidence="1" type="ORF">CBM15_11590</name>
</gene>